<dbReference type="AlphaFoldDB" id="A0A1W2A0D9"/>
<sequence>MKTDGLRVDVRYMTGITIARPAGTLDVTTYPTLRDILLKYGAEQPEGLVIELDELAMPSVHALTVFSMVAMRVADWPGVPLVLAAQDEQKRLMLEASSIKRFVPVHASVAKAIAAVGAPQPRRRAAIELPPSTISTRRGRYFVRMHCERWNVGNLATDAMTVVTAFVENTLAHTDSAAFVRMELRRGMLTIAVSDDSPRPAMLRERREGGVPPSGLLLVSAIAKAWGCVPTMTGGKTVWAVLRVPGPLAAVADYQLGE</sequence>
<evidence type="ECO:0000259" key="1">
    <source>
        <dbReference type="PROSITE" id="PS50801"/>
    </source>
</evidence>
<proteinExistence type="predicted"/>
<gene>
    <name evidence="2" type="ORF">SAMN05661093_00460</name>
</gene>
<accession>A0A1W2A0D9</accession>
<dbReference type="OrthoDB" id="4327509at2"/>
<organism evidence="2 3">
    <name type="scientific">Kibdelosporangium aridum</name>
    <dbReference type="NCBI Taxonomy" id="2030"/>
    <lineage>
        <taxon>Bacteria</taxon>
        <taxon>Bacillati</taxon>
        <taxon>Actinomycetota</taxon>
        <taxon>Actinomycetes</taxon>
        <taxon>Pseudonocardiales</taxon>
        <taxon>Pseudonocardiaceae</taxon>
        <taxon>Kibdelosporangium</taxon>
    </lineage>
</organism>
<dbReference type="RefSeq" id="WP_084424351.1">
    <property type="nucleotide sequence ID" value="NZ_FWXV01000001.1"/>
</dbReference>
<protein>
    <recommendedName>
        <fullName evidence="1">STAS domain-containing protein</fullName>
    </recommendedName>
</protein>
<name>A0A1W2A0D9_KIBAR</name>
<evidence type="ECO:0000313" key="3">
    <source>
        <dbReference type="Proteomes" id="UP000192674"/>
    </source>
</evidence>
<dbReference type="Gene3D" id="3.30.750.24">
    <property type="entry name" value="STAS domain"/>
    <property type="match status" value="1"/>
</dbReference>
<dbReference type="PROSITE" id="PS50801">
    <property type="entry name" value="STAS"/>
    <property type="match status" value="1"/>
</dbReference>
<dbReference type="InterPro" id="IPR050267">
    <property type="entry name" value="Anti-sigma-factor_SerPK"/>
</dbReference>
<dbReference type="EMBL" id="FWXV01000001">
    <property type="protein sequence ID" value="SMC53922.1"/>
    <property type="molecule type" value="Genomic_DNA"/>
</dbReference>
<evidence type="ECO:0000313" key="2">
    <source>
        <dbReference type="EMBL" id="SMC53922.1"/>
    </source>
</evidence>
<dbReference type="InterPro" id="IPR002645">
    <property type="entry name" value="STAS_dom"/>
</dbReference>
<keyword evidence="3" id="KW-1185">Reference proteome</keyword>
<dbReference type="InterPro" id="IPR036513">
    <property type="entry name" value="STAS_dom_sf"/>
</dbReference>
<feature type="domain" description="STAS" evidence="1">
    <location>
        <begin position="6"/>
        <end position="116"/>
    </location>
</feature>
<dbReference type="InterPro" id="IPR036890">
    <property type="entry name" value="HATPase_C_sf"/>
</dbReference>
<dbReference type="Gene3D" id="3.30.565.10">
    <property type="entry name" value="Histidine kinase-like ATPase, C-terminal domain"/>
    <property type="match status" value="1"/>
</dbReference>
<dbReference type="SUPFAM" id="SSF52091">
    <property type="entry name" value="SpoIIaa-like"/>
    <property type="match status" value="1"/>
</dbReference>
<reference evidence="2 3" key="1">
    <citation type="submission" date="2017-04" db="EMBL/GenBank/DDBJ databases">
        <authorList>
            <person name="Afonso C.L."/>
            <person name="Miller P.J."/>
            <person name="Scott M.A."/>
            <person name="Spackman E."/>
            <person name="Goraichik I."/>
            <person name="Dimitrov K.M."/>
            <person name="Suarez D.L."/>
            <person name="Swayne D.E."/>
        </authorList>
    </citation>
    <scope>NUCLEOTIDE SEQUENCE [LARGE SCALE GENOMIC DNA]</scope>
    <source>
        <strain evidence="2 3">DSM 43828</strain>
    </source>
</reference>
<dbReference type="PANTHER" id="PTHR35526:SF3">
    <property type="entry name" value="ANTI-SIGMA-F FACTOR RSBW"/>
    <property type="match status" value="1"/>
</dbReference>
<dbReference type="Proteomes" id="UP000192674">
    <property type="component" value="Unassembled WGS sequence"/>
</dbReference>
<dbReference type="PANTHER" id="PTHR35526">
    <property type="entry name" value="ANTI-SIGMA-F FACTOR RSBW-RELATED"/>
    <property type="match status" value="1"/>
</dbReference>